<evidence type="ECO:0000256" key="2">
    <source>
        <dbReference type="ARBA" id="ARBA00022448"/>
    </source>
</evidence>
<name>A0A8K0KUV8_9PEZI</name>
<dbReference type="AlphaFoldDB" id="A0A8K0KUV8"/>
<feature type="transmembrane region" description="Helical" evidence="7">
    <location>
        <begin position="623"/>
        <end position="640"/>
    </location>
</feature>
<evidence type="ECO:0000256" key="6">
    <source>
        <dbReference type="ARBA" id="ARBA00023136"/>
    </source>
</evidence>
<comment type="caution">
    <text evidence="9">The sequence shown here is derived from an EMBL/GenBank/DDBJ whole genome shotgun (WGS) entry which is preliminary data.</text>
</comment>
<keyword evidence="2 7" id="KW-0813">Transport</keyword>
<dbReference type="PANTHER" id="PTHR31064">
    <property type="entry name" value="POTASSIUM TRANSPORT PROTEIN DDB_G0292412-RELATED"/>
    <property type="match status" value="1"/>
</dbReference>
<evidence type="ECO:0000256" key="3">
    <source>
        <dbReference type="ARBA" id="ARBA00022692"/>
    </source>
</evidence>
<dbReference type="InterPro" id="IPR015958">
    <property type="entry name" value="Trk1_fungi"/>
</dbReference>
<keyword evidence="7" id="KW-0630">Potassium</keyword>
<evidence type="ECO:0000256" key="5">
    <source>
        <dbReference type="ARBA" id="ARBA00023065"/>
    </source>
</evidence>
<feature type="transmembrane region" description="Helical" evidence="7">
    <location>
        <begin position="20"/>
        <end position="46"/>
    </location>
</feature>
<sequence>MSRGGGGGVRPWKLIVSYLPAVNFITIHYAYFIFTILLATVILWGSATPARDLRFIDALFLATSAMTLAGLNTINLSILNTFQQIVLWLLIIMGSAIFVSAFVVHFRRRIFERRFEDIVREHRARRGRRRSSTWTARPLSRSRSRDQVIGADRGSRTASTHFDDTAPASRHAAVDFTLPDTEKRQSHSQDSTELPSSDPDPDPPVPSNPLAPVTTDSPQHNLVAEGSSPAGRQARIAFSPNTVFPATSLGDRSLRSPQKLRHGSSFMSLRGVGVHPNARLRASRSSEFARANTNSSGGHQEHTQSRHSVPLRLVSRNSGFHGLNDADRQHLGGVEYRALIFLSWLVPAYFVLWQLLSCISLGAWVAHDRPERTLRNGINPWWLGAFNAVSAFNNSGMSVLDANMTVFQDAYYMLITMSLLILAGNTCYPIFLRVIIWTLWKLTPERDTWAEARLTLRFLLDHPRRCYTNLFNSRHTWWLLTSVVILNVIDWIAFEVLNIGNEALTSLLPVNLRIIDGLFQAFAVRSGGFYVVPIPIVRISLQVLYVVMMYISVYPVVITMRHSNVYEERSLGIYAKDPDYDNDPLALRRTATTWSKISGLGKHVSNIQESKSYFVRQQIRAQLAHDIWWLVLAVFLIMIIEGSQFERDPKTFSVFNVIFETVSAYGTVGISLGVPYDSYSFCGAWSTLSKLILYVVMLRGRHRGLPVAIDRAVVLPRENLEDVEEEDAMIRMEHSASRSRMETGLSSRASLVDDV</sequence>
<dbReference type="PIRSF" id="PIRSF002450">
    <property type="entry name" value="K+_transpter_TRK"/>
    <property type="match status" value="1"/>
</dbReference>
<dbReference type="GO" id="GO:0030007">
    <property type="term" value="P:intracellular potassium ion homeostasis"/>
    <property type="evidence" value="ECO:0007669"/>
    <property type="project" value="UniProtKB-UniRule"/>
</dbReference>
<dbReference type="InterPro" id="IPR051143">
    <property type="entry name" value="TrkH_K-transport"/>
</dbReference>
<evidence type="ECO:0000256" key="1">
    <source>
        <dbReference type="ARBA" id="ARBA00004141"/>
    </source>
</evidence>
<evidence type="ECO:0000256" key="7">
    <source>
        <dbReference type="PIRNR" id="PIRNR002450"/>
    </source>
</evidence>
<proteinExistence type="inferred from homology"/>
<keyword evidence="7" id="KW-0633">Potassium transport</keyword>
<feature type="transmembrane region" description="Helical" evidence="7">
    <location>
        <begin position="410"/>
        <end position="436"/>
    </location>
</feature>
<evidence type="ECO:0000313" key="9">
    <source>
        <dbReference type="EMBL" id="KAG8623199.1"/>
    </source>
</evidence>
<dbReference type="Proteomes" id="UP000809789">
    <property type="component" value="Unassembled WGS sequence"/>
</dbReference>
<accession>A0A8K0KUV8</accession>
<dbReference type="InterPro" id="IPR003445">
    <property type="entry name" value="Cat_transpt"/>
</dbReference>
<comment type="subcellular location">
    <subcellularLocation>
        <location evidence="1">Membrane</location>
        <topology evidence="1">Multi-pass membrane protein</topology>
    </subcellularLocation>
</comment>
<dbReference type="GO" id="GO:1990573">
    <property type="term" value="P:potassium ion import across plasma membrane"/>
    <property type="evidence" value="ECO:0007669"/>
    <property type="project" value="TreeGrafter"/>
</dbReference>
<evidence type="ECO:0000313" key="10">
    <source>
        <dbReference type="Proteomes" id="UP000809789"/>
    </source>
</evidence>
<feature type="transmembrane region" description="Helical" evidence="7">
    <location>
        <begin position="678"/>
        <end position="696"/>
    </location>
</feature>
<dbReference type="Pfam" id="PF02386">
    <property type="entry name" value="TrkH"/>
    <property type="match status" value="1"/>
</dbReference>
<keyword evidence="3 7" id="KW-0812">Transmembrane</keyword>
<feature type="transmembrane region" description="Helical" evidence="7">
    <location>
        <begin position="58"/>
        <end position="79"/>
    </location>
</feature>
<feature type="transmembrane region" description="Helical" evidence="7">
    <location>
        <begin position="539"/>
        <end position="558"/>
    </location>
</feature>
<keyword evidence="6 7" id="KW-0472">Membrane</keyword>
<evidence type="ECO:0000256" key="8">
    <source>
        <dbReference type="SAM" id="MobiDB-lite"/>
    </source>
</evidence>
<dbReference type="GO" id="GO:0140107">
    <property type="term" value="F:high-affinity potassium ion transmembrane transporter activity"/>
    <property type="evidence" value="ECO:0007669"/>
    <property type="project" value="TreeGrafter"/>
</dbReference>
<feature type="transmembrane region" description="Helical" evidence="7">
    <location>
        <begin position="477"/>
        <end position="494"/>
    </location>
</feature>
<gene>
    <name evidence="9" type="ORF">KVT40_008175</name>
</gene>
<dbReference type="PANTHER" id="PTHR31064:SF37">
    <property type="entry name" value="TRANSPORTER, PUTATIVE (EUROFUNG)-RELATED"/>
    <property type="match status" value="1"/>
</dbReference>
<feature type="transmembrane region" description="Helical" evidence="7">
    <location>
        <begin position="85"/>
        <end position="106"/>
    </location>
</feature>
<comment type="similarity">
    <text evidence="7">Belongs to the TrkH potassium transport family.</text>
</comment>
<keyword evidence="10" id="KW-1185">Reference proteome</keyword>
<dbReference type="OrthoDB" id="9999863at2759"/>
<keyword evidence="5 7" id="KW-0406">Ion transport</keyword>
<feature type="transmembrane region" description="Helical" evidence="7">
    <location>
        <begin position="652"/>
        <end position="672"/>
    </location>
</feature>
<reference evidence="9" key="1">
    <citation type="submission" date="2021-07" db="EMBL/GenBank/DDBJ databases">
        <title>Elsinoe batatas strain:CRI-CJ2 Genome sequencing and assembly.</title>
        <authorList>
            <person name="Huang L."/>
        </authorList>
    </citation>
    <scope>NUCLEOTIDE SEQUENCE</scope>
    <source>
        <strain evidence="9">CRI-CJ2</strain>
    </source>
</reference>
<feature type="region of interest" description="Disordered" evidence="8">
    <location>
        <begin position="734"/>
        <end position="755"/>
    </location>
</feature>
<evidence type="ECO:0000256" key="4">
    <source>
        <dbReference type="ARBA" id="ARBA00022989"/>
    </source>
</evidence>
<feature type="compositionally biased region" description="Polar residues" evidence="8">
    <location>
        <begin position="283"/>
        <end position="298"/>
    </location>
</feature>
<dbReference type="GO" id="GO:0005886">
    <property type="term" value="C:plasma membrane"/>
    <property type="evidence" value="ECO:0007669"/>
    <property type="project" value="InterPro"/>
</dbReference>
<feature type="region of interest" description="Disordered" evidence="8">
    <location>
        <begin position="126"/>
        <end position="230"/>
    </location>
</feature>
<feature type="region of interest" description="Disordered" evidence="8">
    <location>
        <begin position="283"/>
        <end position="308"/>
    </location>
</feature>
<dbReference type="EMBL" id="JAESVG020000010">
    <property type="protein sequence ID" value="KAG8623199.1"/>
    <property type="molecule type" value="Genomic_DNA"/>
</dbReference>
<organism evidence="9 10">
    <name type="scientific">Elsinoe batatas</name>
    <dbReference type="NCBI Taxonomy" id="2601811"/>
    <lineage>
        <taxon>Eukaryota</taxon>
        <taxon>Fungi</taxon>
        <taxon>Dikarya</taxon>
        <taxon>Ascomycota</taxon>
        <taxon>Pezizomycotina</taxon>
        <taxon>Dothideomycetes</taxon>
        <taxon>Dothideomycetidae</taxon>
        <taxon>Myriangiales</taxon>
        <taxon>Elsinoaceae</taxon>
        <taxon>Elsinoe</taxon>
    </lineage>
</organism>
<keyword evidence="4 7" id="KW-1133">Transmembrane helix</keyword>
<protein>
    <recommendedName>
        <fullName evidence="7">Potassium transport protein</fullName>
    </recommendedName>
</protein>
<feature type="transmembrane region" description="Helical" evidence="7">
    <location>
        <begin position="338"/>
        <end position="366"/>
    </location>
</feature>